<dbReference type="AlphaFoldDB" id="A0A7C9VGI3"/>
<dbReference type="Pfam" id="PF13450">
    <property type="entry name" value="NAD_binding_8"/>
    <property type="match status" value="1"/>
</dbReference>
<protein>
    <submittedName>
        <fullName evidence="7">GMC family oxidoreductase</fullName>
    </submittedName>
</protein>
<keyword evidence="3" id="KW-0285">Flavoprotein</keyword>
<evidence type="ECO:0000256" key="3">
    <source>
        <dbReference type="ARBA" id="ARBA00022630"/>
    </source>
</evidence>
<evidence type="ECO:0000313" key="7">
    <source>
        <dbReference type="EMBL" id="NGN43848.1"/>
    </source>
</evidence>
<accession>A0A7C9VGI3</accession>
<evidence type="ECO:0000256" key="5">
    <source>
        <dbReference type="ARBA" id="ARBA00023002"/>
    </source>
</evidence>
<dbReference type="Pfam" id="PF05199">
    <property type="entry name" value="GMC_oxred_C"/>
    <property type="match status" value="1"/>
</dbReference>
<reference evidence="7 8" key="1">
    <citation type="submission" date="2020-02" db="EMBL/GenBank/DDBJ databases">
        <title>Genome sequence of the type strain CGMCC 1.15528 of Mesorhizobium zhangyense.</title>
        <authorList>
            <person name="Gao J."/>
            <person name="Sun J."/>
        </authorList>
    </citation>
    <scope>NUCLEOTIDE SEQUENCE [LARGE SCALE GENOMIC DNA]</scope>
    <source>
        <strain evidence="7 8">CGMCC 1.15528</strain>
    </source>
</reference>
<keyword evidence="4" id="KW-0274">FAD</keyword>
<name>A0A7C9VGI3_9HYPH</name>
<comment type="cofactor">
    <cofactor evidence="1">
        <name>FAD</name>
        <dbReference type="ChEBI" id="CHEBI:57692"/>
    </cofactor>
</comment>
<dbReference type="Proteomes" id="UP000481252">
    <property type="component" value="Unassembled WGS sequence"/>
</dbReference>
<evidence type="ECO:0000256" key="1">
    <source>
        <dbReference type="ARBA" id="ARBA00001974"/>
    </source>
</evidence>
<comment type="caution">
    <text evidence="7">The sequence shown here is derived from an EMBL/GenBank/DDBJ whole genome shotgun (WGS) entry which is preliminary data.</text>
</comment>
<dbReference type="EMBL" id="JAAKZG010000011">
    <property type="protein sequence ID" value="NGN43848.1"/>
    <property type="molecule type" value="Genomic_DNA"/>
</dbReference>
<evidence type="ECO:0000313" key="8">
    <source>
        <dbReference type="Proteomes" id="UP000481252"/>
    </source>
</evidence>
<dbReference type="SUPFAM" id="SSF54373">
    <property type="entry name" value="FAD-linked reductases, C-terminal domain"/>
    <property type="match status" value="1"/>
</dbReference>
<dbReference type="InterPro" id="IPR007867">
    <property type="entry name" value="GMC_OxRtase_C"/>
</dbReference>
<dbReference type="InterPro" id="IPR036188">
    <property type="entry name" value="FAD/NAD-bd_sf"/>
</dbReference>
<evidence type="ECO:0000259" key="6">
    <source>
        <dbReference type="Pfam" id="PF05199"/>
    </source>
</evidence>
<evidence type="ECO:0000256" key="2">
    <source>
        <dbReference type="ARBA" id="ARBA00010790"/>
    </source>
</evidence>
<evidence type="ECO:0000256" key="4">
    <source>
        <dbReference type="ARBA" id="ARBA00022827"/>
    </source>
</evidence>
<dbReference type="InterPro" id="IPR051473">
    <property type="entry name" value="P2Ox-like"/>
</dbReference>
<dbReference type="SUPFAM" id="SSF51905">
    <property type="entry name" value="FAD/NAD(P)-binding domain"/>
    <property type="match status" value="1"/>
</dbReference>
<dbReference type="PANTHER" id="PTHR42784">
    <property type="entry name" value="PYRANOSE 2-OXIDASE"/>
    <property type="match status" value="1"/>
</dbReference>
<dbReference type="Gene3D" id="3.50.50.60">
    <property type="entry name" value="FAD/NAD(P)-binding domain"/>
    <property type="match status" value="2"/>
</dbReference>
<dbReference type="RefSeq" id="WP_165120246.1">
    <property type="nucleotide sequence ID" value="NZ_JAAKZG010000011.1"/>
</dbReference>
<sequence>MDSIDKPIRVCVHREMSIYNLSELENDCSRSTAPLCVIGAGIAGLLFARRVAKKGQRVVVVESGYASFDPAIHALNEIEDPAERYSRALTGRYRGLGGTSSRWGGRMIPIGKHETEARPYLQQPRWPIAVDPLESYHDEIEKIFKVGDGPFRGSVISDEITSKYFPVDDKSLLNRWAKVPSFKNCNVFTVLKDELKDLENIEIWLGATVCEFKLDRAGGRLNGIVARNFSGKQLEVSADRFVIAAGTIETTRLLLLMNAASDDNAFRSCRVLGRYFQDHLKSEVATINRRNPSLTNRIFGYRFLNATRRDLHLELTETAQRGDAVASAFAYVAMDLTESPLGYIKKLAHGIQKRQVNPNDLWQASKNMGLVARSAYWRYLRKQLFVPASVDLHLMVCAEQLPQWSNHIRLADKRDRFGVPKAQLEWAPTQTDERTFRSAIAHIDGYWKRSGMDRVCPLEWSPASSDPALPIIDNAEACAHPSGSTRMGTDPAESVVGPDLRCHAMPNVSVVSASVFPTAGSANPTFTIMKLALWLADSHLQGAPRREQAFVPSAMTSAVVSSHEVPAPVARDQFGAA</sequence>
<proteinExistence type="inferred from homology"/>
<keyword evidence="8" id="KW-1185">Reference proteome</keyword>
<keyword evidence="5" id="KW-0560">Oxidoreductase</keyword>
<comment type="similarity">
    <text evidence="2">Belongs to the GMC oxidoreductase family.</text>
</comment>
<dbReference type="GO" id="GO:0016614">
    <property type="term" value="F:oxidoreductase activity, acting on CH-OH group of donors"/>
    <property type="evidence" value="ECO:0007669"/>
    <property type="project" value="InterPro"/>
</dbReference>
<dbReference type="PANTHER" id="PTHR42784:SF1">
    <property type="entry name" value="PYRANOSE 2-OXIDASE"/>
    <property type="match status" value="1"/>
</dbReference>
<organism evidence="7 8">
    <name type="scientific">Mesorhizobium zhangyense</name>
    <dbReference type="NCBI Taxonomy" id="1776730"/>
    <lineage>
        <taxon>Bacteria</taxon>
        <taxon>Pseudomonadati</taxon>
        <taxon>Pseudomonadota</taxon>
        <taxon>Alphaproteobacteria</taxon>
        <taxon>Hyphomicrobiales</taxon>
        <taxon>Phyllobacteriaceae</taxon>
        <taxon>Mesorhizobium</taxon>
    </lineage>
</organism>
<gene>
    <name evidence="7" type="ORF">G6N74_22540</name>
</gene>
<feature type="domain" description="Glucose-methanol-choline oxidoreductase C-terminal" evidence="6">
    <location>
        <begin position="402"/>
        <end position="532"/>
    </location>
</feature>